<evidence type="ECO:0000313" key="21">
    <source>
        <dbReference type="Proteomes" id="UP000616608"/>
    </source>
</evidence>
<dbReference type="PROSITE" id="PS50885">
    <property type="entry name" value="HAMP"/>
    <property type="match status" value="1"/>
</dbReference>
<dbReference type="SMART" id="SM00387">
    <property type="entry name" value="HATPase_c"/>
    <property type="match status" value="1"/>
</dbReference>
<keyword evidence="8" id="KW-0547">Nucleotide-binding</keyword>
<gene>
    <name evidence="20" type="ORF">GCM10007425_00080</name>
</gene>
<dbReference type="GO" id="GO:0005524">
    <property type="term" value="F:ATP binding"/>
    <property type="evidence" value="ECO:0007669"/>
    <property type="project" value="UniProtKB-KW"/>
</dbReference>
<keyword evidence="21" id="KW-1185">Reference proteome</keyword>
<feature type="domain" description="HAMP" evidence="19">
    <location>
        <begin position="185"/>
        <end position="237"/>
    </location>
</feature>
<keyword evidence="12" id="KW-0902">Two-component regulatory system</keyword>
<dbReference type="RefSeq" id="WP_188612970.1">
    <property type="nucleotide sequence ID" value="NZ_BMJT01000001.1"/>
</dbReference>
<evidence type="ECO:0000256" key="12">
    <source>
        <dbReference type="ARBA" id="ARBA00023012"/>
    </source>
</evidence>
<dbReference type="SUPFAM" id="SSF55874">
    <property type="entry name" value="ATPase domain of HSP90 chaperone/DNA topoisomerase II/histidine kinase"/>
    <property type="match status" value="1"/>
</dbReference>
<evidence type="ECO:0000256" key="5">
    <source>
        <dbReference type="ARBA" id="ARBA00022553"/>
    </source>
</evidence>
<evidence type="ECO:0000256" key="10">
    <source>
        <dbReference type="ARBA" id="ARBA00022840"/>
    </source>
</evidence>
<dbReference type="Gene3D" id="6.10.340.10">
    <property type="match status" value="1"/>
</dbReference>
<evidence type="ECO:0000259" key="19">
    <source>
        <dbReference type="PROSITE" id="PS50885"/>
    </source>
</evidence>
<dbReference type="SUPFAM" id="SSF47384">
    <property type="entry name" value="Homodimeric domain of signal transducing histidine kinase"/>
    <property type="match status" value="1"/>
</dbReference>
<feature type="transmembrane region" description="Helical" evidence="17">
    <location>
        <begin position="12"/>
        <end position="31"/>
    </location>
</feature>
<evidence type="ECO:0000256" key="8">
    <source>
        <dbReference type="ARBA" id="ARBA00022741"/>
    </source>
</evidence>
<name>A0A917FUD5_9BACI</name>
<dbReference type="PANTHER" id="PTHR45528">
    <property type="entry name" value="SENSOR HISTIDINE KINASE CPXA"/>
    <property type="match status" value="1"/>
</dbReference>
<evidence type="ECO:0000256" key="9">
    <source>
        <dbReference type="ARBA" id="ARBA00022777"/>
    </source>
</evidence>
<comment type="function">
    <text evidence="15">Member of the two-component regulatory system HssS/HssR involved in intracellular heme homeostasis and tempering of staphylococcal virulence. HssS functions as a heme sensor histidine kinase which is autophosphorylated at a histidine residue and transfers its phosphate group to an aspartate residue of HssR. HssR/HssS activates the expression of hrtAB, an efflux pump, in response to extracellular heme, hemin, hemoglobin or blood.</text>
</comment>
<dbReference type="Pfam" id="PF00672">
    <property type="entry name" value="HAMP"/>
    <property type="match status" value="1"/>
</dbReference>
<comment type="caution">
    <text evidence="20">The sequence shown here is derived from an EMBL/GenBank/DDBJ whole genome shotgun (WGS) entry which is preliminary data.</text>
</comment>
<evidence type="ECO:0000256" key="3">
    <source>
        <dbReference type="ARBA" id="ARBA00012438"/>
    </source>
</evidence>
<keyword evidence="7 17" id="KW-0812">Transmembrane</keyword>
<dbReference type="Gene3D" id="3.30.565.10">
    <property type="entry name" value="Histidine kinase-like ATPase, C-terminal domain"/>
    <property type="match status" value="1"/>
</dbReference>
<dbReference type="SUPFAM" id="SSF158472">
    <property type="entry name" value="HAMP domain-like"/>
    <property type="match status" value="1"/>
</dbReference>
<keyword evidence="6" id="KW-0808">Transferase</keyword>
<dbReference type="Pfam" id="PF00512">
    <property type="entry name" value="HisKA"/>
    <property type="match status" value="1"/>
</dbReference>
<evidence type="ECO:0000256" key="6">
    <source>
        <dbReference type="ARBA" id="ARBA00022679"/>
    </source>
</evidence>
<keyword evidence="9 20" id="KW-0418">Kinase</keyword>
<reference evidence="20" key="2">
    <citation type="submission" date="2020-09" db="EMBL/GenBank/DDBJ databases">
        <authorList>
            <person name="Sun Q."/>
            <person name="Zhou Y."/>
        </authorList>
    </citation>
    <scope>NUCLEOTIDE SEQUENCE</scope>
    <source>
        <strain evidence="20">CGMCC 1.15760</strain>
    </source>
</reference>
<dbReference type="InterPro" id="IPR003594">
    <property type="entry name" value="HATPase_dom"/>
</dbReference>
<dbReference type="SMART" id="SM00388">
    <property type="entry name" value="HisKA"/>
    <property type="match status" value="1"/>
</dbReference>
<evidence type="ECO:0000256" key="2">
    <source>
        <dbReference type="ARBA" id="ARBA00004651"/>
    </source>
</evidence>
<dbReference type="InterPro" id="IPR036890">
    <property type="entry name" value="HATPase_C_sf"/>
</dbReference>
<dbReference type="CDD" id="cd00082">
    <property type="entry name" value="HisKA"/>
    <property type="match status" value="1"/>
</dbReference>
<evidence type="ECO:0000256" key="13">
    <source>
        <dbReference type="ARBA" id="ARBA00023026"/>
    </source>
</evidence>
<dbReference type="InterPro" id="IPR003661">
    <property type="entry name" value="HisK_dim/P_dom"/>
</dbReference>
<evidence type="ECO:0000256" key="14">
    <source>
        <dbReference type="ARBA" id="ARBA00023136"/>
    </source>
</evidence>
<dbReference type="InterPro" id="IPR004358">
    <property type="entry name" value="Sig_transdc_His_kin-like_C"/>
</dbReference>
<sequence>MKTLYSKFTLTTLLLMIGSLFIGFFITNTYYHQVIKAPNDEKNIEIAKQMVTYIEQQQNLVLQDYLSMLGEVGYQLYVVNDKGEGQFYGGAYRDKVLPQSAVAQVLNGEAYHGMRDFPKETFVTGFFANELVNTVGVPFSYKDETYALFMRPNIKLLFSEVHRILGALMAAMFILSLIGVMLLARTIINPIKKLTIATHNVADEQFATALNIEREDEIGQLANSFQQMSQQLQENDLLRKEFISNVSHDFQSPLLNIEGYTKLIATATTEAERLEYAAIIEVETKRLSNLTKQLLLLNTLDSSKRLLKSKPFSLSTQLRETIRKYRWQLEEKELELTYEIEEFTYNGDENLLQNVWDNLLTNAIKYNVQGGHITVKAQPSQGAIMICIQDSGIGMTTDDQLRIFERFYRADRARTAHGTGLGMPIVKQIIERHQGTIHIDSQENNGTTIIVTLPCL</sequence>
<keyword evidence="14 17" id="KW-0472">Membrane</keyword>
<dbReference type="PANTHER" id="PTHR45528:SF11">
    <property type="entry name" value="HISTIDINE KINASE"/>
    <property type="match status" value="1"/>
</dbReference>
<dbReference type="PRINTS" id="PR00344">
    <property type="entry name" value="BCTRLSENSOR"/>
</dbReference>
<dbReference type="GO" id="GO:0005886">
    <property type="term" value="C:plasma membrane"/>
    <property type="evidence" value="ECO:0007669"/>
    <property type="project" value="UniProtKB-SubCell"/>
</dbReference>
<evidence type="ECO:0000256" key="11">
    <source>
        <dbReference type="ARBA" id="ARBA00022989"/>
    </source>
</evidence>
<dbReference type="FunFam" id="3.30.565.10:FF:000006">
    <property type="entry name" value="Sensor histidine kinase WalK"/>
    <property type="match status" value="1"/>
</dbReference>
<evidence type="ECO:0000256" key="4">
    <source>
        <dbReference type="ARBA" id="ARBA00022475"/>
    </source>
</evidence>
<dbReference type="EMBL" id="BMJT01000001">
    <property type="protein sequence ID" value="GGG09754.1"/>
    <property type="molecule type" value="Genomic_DNA"/>
</dbReference>
<evidence type="ECO:0000256" key="7">
    <source>
        <dbReference type="ARBA" id="ARBA00022692"/>
    </source>
</evidence>
<evidence type="ECO:0000256" key="1">
    <source>
        <dbReference type="ARBA" id="ARBA00000085"/>
    </source>
</evidence>
<evidence type="ECO:0000259" key="18">
    <source>
        <dbReference type="PROSITE" id="PS50109"/>
    </source>
</evidence>
<evidence type="ECO:0000256" key="16">
    <source>
        <dbReference type="ARBA" id="ARBA00040841"/>
    </source>
</evidence>
<dbReference type="Proteomes" id="UP000616608">
    <property type="component" value="Unassembled WGS sequence"/>
</dbReference>
<dbReference type="Gene3D" id="1.10.287.130">
    <property type="match status" value="1"/>
</dbReference>
<proteinExistence type="predicted"/>
<keyword evidence="13" id="KW-0843">Virulence</keyword>
<comment type="catalytic activity">
    <reaction evidence="1">
        <text>ATP + protein L-histidine = ADP + protein N-phospho-L-histidine.</text>
        <dbReference type="EC" id="2.7.13.3"/>
    </reaction>
</comment>
<dbReference type="PROSITE" id="PS50109">
    <property type="entry name" value="HIS_KIN"/>
    <property type="match status" value="1"/>
</dbReference>
<dbReference type="AlphaFoldDB" id="A0A917FUD5"/>
<evidence type="ECO:0000256" key="15">
    <source>
        <dbReference type="ARBA" id="ARBA00037219"/>
    </source>
</evidence>
<protein>
    <recommendedName>
        <fullName evidence="16">Heme sensor protein HssS</fullName>
        <ecNumber evidence="3">2.7.13.3</ecNumber>
    </recommendedName>
</protein>
<feature type="transmembrane region" description="Helical" evidence="17">
    <location>
        <begin position="164"/>
        <end position="184"/>
    </location>
</feature>
<keyword evidence="11 17" id="KW-1133">Transmembrane helix</keyword>
<dbReference type="InterPro" id="IPR003660">
    <property type="entry name" value="HAMP_dom"/>
</dbReference>
<comment type="subcellular location">
    <subcellularLocation>
        <location evidence="2">Cell membrane</location>
        <topology evidence="2">Multi-pass membrane protein</topology>
    </subcellularLocation>
</comment>
<feature type="domain" description="Histidine kinase" evidence="18">
    <location>
        <begin position="245"/>
        <end position="456"/>
    </location>
</feature>
<dbReference type="InterPro" id="IPR050398">
    <property type="entry name" value="HssS/ArlS-like"/>
</dbReference>
<dbReference type="CDD" id="cd00075">
    <property type="entry name" value="HATPase"/>
    <property type="match status" value="1"/>
</dbReference>
<dbReference type="InterPro" id="IPR036097">
    <property type="entry name" value="HisK_dim/P_sf"/>
</dbReference>
<evidence type="ECO:0000313" key="20">
    <source>
        <dbReference type="EMBL" id="GGG09754.1"/>
    </source>
</evidence>
<reference evidence="20" key="1">
    <citation type="journal article" date="2014" name="Int. J. Syst. Evol. Microbiol.">
        <title>Complete genome sequence of Corynebacterium casei LMG S-19264T (=DSM 44701T), isolated from a smear-ripened cheese.</title>
        <authorList>
            <consortium name="US DOE Joint Genome Institute (JGI-PGF)"/>
            <person name="Walter F."/>
            <person name="Albersmeier A."/>
            <person name="Kalinowski J."/>
            <person name="Ruckert C."/>
        </authorList>
    </citation>
    <scope>NUCLEOTIDE SEQUENCE</scope>
    <source>
        <strain evidence="20">CGMCC 1.15760</strain>
    </source>
</reference>
<dbReference type="Pfam" id="PF02518">
    <property type="entry name" value="HATPase_c"/>
    <property type="match status" value="1"/>
</dbReference>
<organism evidence="20 21">
    <name type="scientific">Lysinibacillus alkalisoli</name>
    <dbReference type="NCBI Taxonomy" id="1911548"/>
    <lineage>
        <taxon>Bacteria</taxon>
        <taxon>Bacillati</taxon>
        <taxon>Bacillota</taxon>
        <taxon>Bacilli</taxon>
        <taxon>Bacillales</taxon>
        <taxon>Bacillaceae</taxon>
        <taxon>Lysinibacillus</taxon>
    </lineage>
</organism>
<dbReference type="GO" id="GO:0000155">
    <property type="term" value="F:phosphorelay sensor kinase activity"/>
    <property type="evidence" value="ECO:0007669"/>
    <property type="project" value="InterPro"/>
</dbReference>
<dbReference type="EC" id="2.7.13.3" evidence="3"/>
<keyword evidence="5" id="KW-0597">Phosphoprotein</keyword>
<accession>A0A917FUD5</accession>
<keyword evidence="4" id="KW-1003">Cell membrane</keyword>
<dbReference type="InterPro" id="IPR005467">
    <property type="entry name" value="His_kinase_dom"/>
</dbReference>
<evidence type="ECO:0000256" key="17">
    <source>
        <dbReference type="SAM" id="Phobius"/>
    </source>
</evidence>
<keyword evidence="10" id="KW-0067">ATP-binding</keyword>
<dbReference type="CDD" id="cd06225">
    <property type="entry name" value="HAMP"/>
    <property type="match status" value="1"/>
</dbReference>
<dbReference type="SMART" id="SM00304">
    <property type="entry name" value="HAMP"/>
    <property type="match status" value="1"/>
</dbReference>